<name>A0A9P7AFQ8_9AGAM</name>
<dbReference type="EMBL" id="JABBWE010000068">
    <property type="protein sequence ID" value="KAG1788406.1"/>
    <property type="molecule type" value="Genomic_DNA"/>
</dbReference>
<dbReference type="PROSITE" id="PS51257">
    <property type="entry name" value="PROKAR_LIPOPROTEIN"/>
    <property type="match status" value="1"/>
</dbReference>
<evidence type="ECO:0000313" key="3">
    <source>
        <dbReference type="Proteomes" id="UP000719766"/>
    </source>
</evidence>
<accession>A0A9P7AFQ8</accession>
<dbReference type="OrthoDB" id="10505200at2759"/>
<organism evidence="2 3">
    <name type="scientific">Suillus plorans</name>
    <dbReference type="NCBI Taxonomy" id="116603"/>
    <lineage>
        <taxon>Eukaryota</taxon>
        <taxon>Fungi</taxon>
        <taxon>Dikarya</taxon>
        <taxon>Basidiomycota</taxon>
        <taxon>Agaricomycotina</taxon>
        <taxon>Agaricomycetes</taxon>
        <taxon>Agaricomycetidae</taxon>
        <taxon>Boletales</taxon>
        <taxon>Suillineae</taxon>
        <taxon>Suillaceae</taxon>
        <taxon>Suillus</taxon>
    </lineage>
</organism>
<keyword evidence="3" id="KW-1185">Reference proteome</keyword>
<evidence type="ECO:0000256" key="1">
    <source>
        <dbReference type="SAM" id="SignalP"/>
    </source>
</evidence>
<protein>
    <recommendedName>
        <fullName evidence="4">Secreted protein</fullName>
    </recommendedName>
</protein>
<dbReference type="Proteomes" id="UP000719766">
    <property type="component" value="Unassembled WGS sequence"/>
</dbReference>
<comment type="caution">
    <text evidence="2">The sequence shown here is derived from an EMBL/GenBank/DDBJ whole genome shotgun (WGS) entry which is preliminary data.</text>
</comment>
<dbReference type="RefSeq" id="XP_041155634.1">
    <property type="nucleotide sequence ID" value="XM_041303873.1"/>
</dbReference>
<feature type="chain" id="PRO_5040397570" description="Secreted protein" evidence="1">
    <location>
        <begin position="24"/>
        <end position="78"/>
    </location>
</feature>
<keyword evidence="1" id="KW-0732">Signal</keyword>
<evidence type="ECO:0008006" key="4">
    <source>
        <dbReference type="Google" id="ProtNLM"/>
    </source>
</evidence>
<evidence type="ECO:0000313" key="2">
    <source>
        <dbReference type="EMBL" id="KAG1788406.1"/>
    </source>
</evidence>
<dbReference type="AlphaFoldDB" id="A0A9P7AFQ8"/>
<dbReference type="GeneID" id="64597637"/>
<sequence length="78" mass="8463">MFDARMQTLVLLIHCAPVPHVSSASCLKPLVTNVLQQTSLRAPATTVKLALPGHTVTYPITRLYFLAPDCLFGASIEL</sequence>
<proteinExistence type="predicted"/>
<gene>
    <name evidence="2" type="ORF">HD556DRAFT_1403209</name>
</gene>
<feature type="signal peptide" evidence="1">
    <location>
        <begin position="1"/>
        <end position="23"/>
    </location>
</feature>
<reference evidence="2" key="1">
    <citation type="journal article" date="2020" name="New Phytol.">
        <title>Comparative genomics reveals dynamic genome evolution in host specialist ectomycorrhizal fungi.</title>
        <authorList>
            <person name="Lofgren L.A."/>
            <person name="Nguyen N.H."/>
            <person name="Vilgalys R."/>
            <person name="Ruytinx J."/>
            <person name="Liao H.L."/>
            <person name="Branco S."/>
            <person name="Kuo A."/>
            <person name="LaButti K."/>
            <person name="Lipzen A."/>
            <person name="Andreopoulos W."/>
            <person name="Pangilinan J."/>
            <person name="Riley R."/>
            <person name="Hundley H."/>
            <person name="Na H."/>
            <person name="Barry K."/>
            <person name="Grigoriev I.V."/>
            <person name="Stajich J.E."/>
            <person name="Kennedy P.G."/>
        </authorList>
    </citation>
    <scope>NUCLEOTIDE SEQUENCE</scope>
    <source>
        <strain evidence="2">S12</strain>
    </source>
</reference>